<reference evidence="1 2" key="1">
    <citation type="submission" date="2022-02" db="EMBL/GenBank/DDBJ databases">
        <title>Genomic structural plasticity of rodent-associated Bartonella in nature.</title>
        <authorList>
            <person name="Sousa K.C.M."/>
            <person name="Gutierrez R."/>
            <person name="Yahalomi D."/>
            <person name="Shalit T."/>
            <person name="Markus B."/>
            <person name="Nachum-Biala Y."/>
            <person name="Hawlena H."/>
            <person name="Marcos-Hadad E."/>
            <person name="Hazkani-Covo E."/>
            <person name="Neves H.R."/>
            <person name="Covo S."/>
            <person name="Harrus S."/>
        </authorList>
    </citation>
    <scope>NUCLEOTIDE SEQUENCE [LARGE SCALE GENOMIC DNA]</scope>
    <source>
        <strain evidence="1 2">B35_1_2</strain>
    </source>
</reference>
<proteinExistence type="predicted"/>
<accession>A0ABY3VX87</accession>
<sequence>MFRFVLCFLFLFFFALYTQEIKKTDNHSSLSPLVANYPLTEDFILKLEKIGKEFQNLFPKPETAKIKNDPPTHKKCIEGYITYISRKPKLVNILRKNNLTLKDFVVGHLALQITLNILTNEEISLQKQNIIPLRNIEFAKKHMYRIIKILRDNC</sequence>
<keyword evidence="2" id="KW-1185">Reference proteome</keyword>
<organism evidence="1 2">
    <name type="scientific">Bartonella krasnovii</name>
    <dbReference type="NCBI Taxonomy" id="2267275"/>
    <lineage>
        <taxon>Bacteria</taxon>
        <taxon>Pseudomonadati</taxon>
        <taxon>Pseudomonadota</taxon>
        <taxon>Alphaproteobacteria</taxon>
        <taxon>Hyphomicrobiales</taxon>
        <taxon>Bartonellaceae</taxon>
        <taxon>Bartonella</taxon>
    </lineage>
</organism>
<dbReference type="EMBL" id="CP093033">
    <property type="protein sequence ID" value="UNF30028.1"/>
    <property type="molecule type" value="Genomic_DNA"/>
</dbReference>
<evidence type="ECO:0000313" key="2">
    <source>
        <dbReference type="Proteomes" id="UP000829580"/>
    </source>
</evidence>
<gene>
    <name evidence="1" type="ORF">MNL13_07910</name>
</gene>
<name>A0ABY3VX87_9HYPH</name>
<evidence type="ECO:0000313" key="1">
    <source>
        <dbReference type="EMBL" id="UNF30028.1"/>
    </source>
</evidence>
<dbReference type="Proteomes" id="UP000829580">
    <property type="component" value="Chromosome"/>
</dbReference>
<protein>
    <submittedName>
        <fullName evidence="1">Uncharacterized protein</fullName>
    </submittedName>
</protein>